<evidence type="ECO:0000256" key="8">
    <source>
        <dbReference type="ARBA" id="ARBA00023329"/>
    </source>
</evidence>
<dbReference type="InterPro" id="IPR042185">
    <property type="entry name" value="Serpin_sf_2"/>
</dbReference>
<keyword evidence="8" id="KW-0968">Cytoplasmic vesicle</keyword>
<evidence type="ECO:0000313" key="11">
    <source>
        <dbReference type="Ensembl" id="ENSBIXP00000031955.1"/>
    </source>
</evidence>
<dbReference type="SUPFAM" id="SSF56574">
    <property type="entry name" value="Serpins"/>
    <property type="match status" value="1"/>
</dbReference>
<dbReference type="Ensembl" id="ENSBIXT00000016355.1">
    <property type="protein sequence ID" value="ENSBIXP00000031955.1"/>
    <property type="gene ID" value="ENSBIXG00000001707.1"/>
</dbReference>
<dbReference type="SMART" id="SM00093">
    <property type="entry name" value="SERPIN"/>
    <property type="match status" value="1"/>
</dbReference>
<keyword evidence="12" id="KW-1185">Reference proteome</keyword>
<comment type="similarity">
    <text evidence="3 9">Belongs to the serpin family.</text>
</comment>
<comment type="subunit">
    <text evidence="4">Homodimer.</text>
</comment>
<reference evidence="11" key="3">
    <citation type="submission" date="2025-09" db="UniProtKB">
        <authorList>
            <consortium name="Ensembl"/>
        </authorList>
    </citation>
    <scope>IDENTIFICATION</scope>
</reference>
<keyword evidence="6" id="KW-0732">Signal</keyword>
<dbReference type="GO" id="GO:0004867">
    <property type="term" value="F:serine-type endopeptidase inhibitor activity"/>
    <property type="evidence" value="ECO:0007669"/>
    <property type="project" value="InterPro"/>
</dbReference>
<proteinExistence type="inferred from homology"/>
<name>A0A4W2DZM8_BOBOX</name>
<dbReference type="STRING" id="30522.A0A4W2DZM8"/>
<dbReference type="InterPro" id="IPR000215">
    <property type="entry name" value="Serpin_fam"/>
</dbReference>
<dbReference type="GO" id="GO:0042583">
    <property type="term" value="C:chromaffin granule"/>
    <property type="evidence" value="ECO:0007669"/>
    <property type="project" value="UniProtKB-SubCell"/>
</dbReference>
<gene>
    <name evidence="11" type="primary">LOC113879927</name>
</gene>
<sequence length="499" mass="55599">MVIYPFQSEDRVLCCPRQCFTSLGGGLCRINRQQHPGNSSIRAGGGSGSTAHIPLSQADMRAERTSFLLALGLLVAGIRSVHCLPENVVVKDQHRRVDGHTLASSNTDFAFSLYKQLALKNPNKNVILSPLSVSIALAFLSLGARGSTLTEILEGLKFNLTEIQEKEIHHSFQHLLQEELKLLDKFIEDAQVLYSSEAFPTNFRDSEAARSLINDYVKNKTQGKIEELFKYLSPRTELVLVNYIYFKAQWKTPFDPKHTEQAEFHVSDNKTVEVPMMTLDLETPYFRDEELGCTLVELTYTSNDSALFILPDEGKMRDLEAKLTPETLTRWRNSLQPRRIHELYLPKFSIKSNYELNDILSQLGIRKIFANADLSGITGTADLVVSQERIVVGSCLVPSGAGGPRRCAGRGRGGHGRSCCHGNQHGKNDLENHYDPHQAEEVCQEGKSSKHTPVIRATTQPCLLLTYGRLCDLQGGQLQLVMMASPATEGSRALFQVAR</sequence>
<dbReference type="Gene3D" id="3.30.497.10">
    <property type="entry name" value="Antithrombin, subunit I, domain 2"/>
    <property type="match status" value="1"/>
</dbReference>
<protein>
    <submittedName>
        <fullName evidence="11">Serpin family A member 5</fullName>
    </submittedName>
</protein>
<comment type="subcellular location">
    <subcellularLocation>
        <location evidence="1">Cytoplasmic vesicle</location>
        <location evidence="1">Secretory vesicle</location>
        <location evidence="1">Chromaffin granule</location>
    </subcellularLocation>
    <subcellularLocation>
        <location evidence="2">Secreted</location>
    </subcellularLocation>
</comment>
<dbReference type="Pfam" id="PF00079">
    <property type="entry name" value="Serpin"/>
    <property type="match status" value="1"/>
</dbReference>
<organism evidence="11 12">
    <name type="scientific">Bos indicus x Bos taurus</name>
    <name type="common">Hybrid cattle</name>
    <dbReference type="NCBI Taxonomy" id="30522"/>
    <lineage>
        <taxon>Eukaryota</taxon>
        <taxon>Metazoa</taxon>
        <taxon>Chordata</taxon>
        <taxon>Craniata</taxon>
        <taxon>Vertebrata</taxon>
        <taxon>Euteleostomi</taxon>
        <taxon>Mammalia</taxon>
        <taxon>Eutheria</taxon>
        <taxon>Laurasiatheria</taxon>
        <taxon>Artiodactyla</taxon>
        <taxon>Ruminantia</taxon>
        <taxon>Pecora</taxon>
        <taxon>Bovidae</taxon>
        <taxon>Bovinae</taxon>
        <taxon>Bos</taxon>
    </lineage>
</organism>
<evidence type="ECO:0000313" key="12">
    <source>
        <dbReference type="Proteomes" id="UP000314981"/>
    </source>
</evidence>
<evidence type="ECO:0000256" key="6">
    <source>
        <dbReference type="ARBA" id="ARBA00022729"/>
    </source>
</evidence>
<feature type="domain" description="Serpin" evidence="10">
    <location>
        <begin position="111"/>
        <end position="473"/>
    </location>
</feature>
<evidence type="ECO:0000256" key="2">
    <source>
        <dbReference type="ARBA" id="ARBA00004613"/>
    </source>
</evidence>
<evidence type="ECO:0000256" key="5">
    <source>
        <dbReference type="ARBA" id="ARBA00022525"/>
    </source>
</evidence>
<evidence type="ECO:0000256" key="7">
    <source>
        <dbReference type="ARBA" id="ARBA00023180"/>
    </source>
</evidence>
<evidence type="ECO:0000256" key="3">
    <source>
        <dbReference type="ARBA" id="ARBA00009500"/>
    </source>
</evidence>
<dbReference type="Gene3D" id="2.30.39.10">
    <property type="entry name" value="Alpha-1-antitrypsin, domain 1"/>
    <property type="match status" value="1"/>
</dbReference>
<dbReference type="FunFam" id="2.30.39.10:FF:000002">
    <property type="entry name" value="Serpin family D member 1"/>
    <property type="match status" value="1"/>
</dbReference>
<evidence type="ECO:0000256" key="1">
    <source>
        <dbReference type="ARBA" id="ARBA00004248"/>
    </source>
</evidence>
<keyword evidence="5" id="KW-0964">Secreted</keyword>
<dbReference type="InterPro" id="IPR023796">
    <property type="entry name" value="Serpin_dom"/>
</dbReference>
<evidence type="ECO:0000256" key="4">
    <source>
        <dbReference type="ARBA" id="ARBA00011738"/>
    </source>
</evidence>
<dbReference type="InterPro" id="IPR042178">
    <property type="entry name" value="Serpin_sf_1"/>
</dbReference>
<dbReference type="Proteomes" id="UP000314981">
    <property type="component" value="Chromosome 21"/>
</dbReference>
<dbReference type="InterPro" id="IPR036186">
    <property type="entry name" value="Serpin_sf"/>
</dbReference>
<accession>A0A4W2DZM8</accession>
<reference evidence="11" key="2">
    <citation type="submission" date="2025-08" db="UniProtKB">
        <authorList>
            <consortium name="Ensembl"/>
        </authorList>
    </citation>
    <scope>IDENTIFICATION</scope>
</reference>
<evidence type="ECO:0000259" key="10">
    <source>
        <dbReference type="SMART" id="SM00093"/>
    </source>
</evidence>
<dbReference type="GO" id="GO:0005615">
    <property type="term" value="C:extracellular space"/>
    <property type="evidence" value="ECO:0007669"/>
    <property type="project" value="InterPro"/>
</dbReference>
<evidence type="ECO:0000256" key="9">
    <source>
        <dbReference type="RuleBase" id="RU000411"/>
    </source>
</evidence>
<dbReference type="AlphaFoldDB" id="A0A4W2DZM8"/>
<dbReference type="PANTHER" id="PTHR11461">
    <property type="entry name" value="SERINE PROTEASE INHIBITOR, SERPIN"/>
    <property type="match status" value="1"/>
</dbReference>
<dbReference type="PANTHER" id="PTHR11461:SF145">
    <property type="entry name" value="ALPHA-1-ANTICHYMOTRYPSIN"/>
    <property type="match status" value="1"/>
</dbReference>
<reference evidence="11 12" key="1">
    <citation type="submission" date="2018-11" db="EMBL/GenBank/DDBJ databases">
        <title>Haplotype-resolved cattle genomes.</title>
        <authorList>
            <person name="Low W.Y."/>
            <person name="Tearle R."/>
            <person name="Bickhart D.M."/>
            <person name="Rosen B.D."/>
            <person name="Koren S."/>
            <person name="Rhie A."/>
            <person name="Hiendleder S."/>
            <person name="Phillippy A.M."/>
            <person name="Smith T.P.L."/>
            <person name="Williams J.L."/>
        </authorList>
    </citation>
    <scope>NUCLEOTIDE SEQUENCE [LARGE SCALE GENOMIC DNA]</scope>
</reference>
<keyword evidence="7" id="KW-0325">Glycoprotein</keyword>